<proteinExistence type="predicted"/>
<evidence type="ECO:0000313" key="2">
    <source>
        <dbReference type="Proteomes" id="UP000789525"/>
    </source>
</evidence>
<dbReference type="Proteomes" id="UP000789525">
    <property type="component" value="Unassembled WGS sequence"/>
</dbReference>
<comment type="caution">
    <text evidence="1">The sequence shown here is derived from an EMBL/GenBank/DDBJ whole genome shotgun (WGS) entry which is preliminary data.</text>
</comment>
<sequence>FGIARGVTTTVVTLGSSLLTPITPIPPGAGLVIASSITHSLNLIEQLALLPLDIGQALTSTSLTLASSSIDVLTSMFGTHEASFSLAEFVTLVRREWKDPVLKERLPEDKDKYGVLSIGKALVAWAALQCATRGWHEDRWRANMREIGDEEWTEVTPPPPPPKEMDESEKRSYYNSFSYRMRNASMISRGSRVFVREDLHLPGQGGQILSAEIGEKWDSMFQEGALEDSSVHNLKMGDIRLNLRRLSKIVLGGYGGASLLFFGVPYPGKESAADTNKPHISKGKPPQAPNVSATTTNAEDLKEEEEVIAQLVHDADEEEMTGGSSTLAHSRTVSMQSRYPTSPAQQYNPIPGPSNFNTRQRYPSLSTATISKGTKIGDIYPNSPGGRAITRGGNGGTSSGSGGTVPFPSVSTTELPSSPTWPTQPSIAFPSSPTESNPSPQATIKAPSWWEIMSGKRDQEIFEGFAAAAIAAGEIKEGAREAKKELNRAHAEVLGVDGSYPSTSRSGYPRVDQDLTCEPMDFEPNAPQRNRRVSTASLRSPYLVHSGMYKMAQVMGGTGGPVHNAVRVALRRNRGYGKRQKDTLSLD</sequence>
<protein>
    <submittedName>
        <fullName evidence="1">15263_t:CDS:1</fullName>
    </submittedName>
</protein>
<keyword evidence="2" id="KW-1185">Reference proteome</keyword>
<accession>A0ACA9P8K6</accession>
<organism evidence="1 2">
    <name type="scientific">Acaulospora colombiana</name>
    <dbReference type="NCBI Taxonomy" id="27376"/>
    <lineage>
        <taxon>Eukaryota</taxon>
        <taxon>Fungi</taxon>
        <taxon>Fungi incertae sedis</taxon>
        <taxon>Mucoromycota</taxon>
        <taxon>Glomeromycotina</taxon>
        <taxon>Glomeromycetes</taxon>
        <taxon>Diversisporales</taxon>
        <taxon>Acaulosporaceae</taxon>
        <taxon>Acaulospora</taxon>
    </lineage>
</organism>
<feature type="non-terminal residue" evidence="1">
    <location>
        <position position="1"/>
    </location>
</feature>
<name>A0ACA9P8K6_9GLOM</name>
<reference evidence="1" key="1">
    <citation type="submission" date="2021-06" db="EMBL/GenBank/DDBJ databases">
        <authorList>
            <person name="Kallberg Y."/>
            <person name="Tangrot J."/>
            <person name="Rosling A."/>
        </authorList>
    </citation>
    <scope>NUCLEOTIDE SEQUENCE</scope>
    <source>
        <strain evidence="1">CL356</strain>
    </source>
</reference>
<dbReference type="EMBL" id="CAJVPT010031317">
    <property type="protein sequence ID" value="CAG8697211.1"/>
    <property type="molecule type" value="Genomic_DNA"/>
</dbReference>
<gene>
    <name evidence="1" type="ORF">ACOLOM_LOCUS10077</name>
</gene>
<evidence type="ECO:0000313" key="1">
    <source>
        <dbReference type="EMBL" id="CAG8697211.1"/>
    </source>
</evidence>